<dbReference type="Proteomes" id="UP000465266">
    <property type="component" value="Unassembled WGS sequence"/>
</dbReference>
<organism evidence="1 2">
    <name type="scientific">Aspergillus udagawae</name>
    <dbReference type="NCBI Taxonomy" id="91492"/>
    <lineage>
        <taxon>Eukaryota</taxon>
        <taxon>Fungi</taxon>
        <taxon>Dikarya</taxon>
        <taxon>Ascomycota</taxon>
        <taxon>Pezizomycotina</taxon>
        <taxon>Eurotiomycetes</taxon>
        <taxon>Eurotiomycetidae</taxon>
        <taxon>Eurotiales</taxon>
        <taxon>Aspergillaceae</taxon>
        <taxon>Aspergillus</taxon>
        <taxon>Aspergillus subgen. Fumigati</taxon>
    </lineage>
</organism>
<dbReference type="EMBL" id="BLKG01000016">
    <property type="protein sequence ID" value="GFF78791.1"/>
    <property type="molecule type" value="Genomic_DNA"/>
</dbReference>
<sequence>MEVYSEVLRKKISGLRLGSPKEEVRDAWKQILEPHFPKQSDDCPGGGFAHKYFDYESEFPHIGIANPRGEHSYLPVFHVYCQSLPAAAGESVLPYSRTHWRALKDAVKFELVGIVSLIKRCKPNLYAAIAAGPLVRFCGVNKKGEFWDLALMTRRAPGISTMITMPFLKGC</sequence>
<proteinExistence type="predicted"/>
<evidence type="ECO:0000313" key="1">
    <source>
        <dbReference type="EMBL" id="GFF78791.1"/>
    </source>
</evidence>
<evidence type="ECO:0000313" key="2">
    <source>
        <dbReference type="Proteomes" id="UP000465266"/>
    </source>
</evidence>
<keyword evidence="2" id="KW-1185">Reference proteome</keyword>
<protein>
    <submittedName>
        <fullName evidence="1">Uncharacterized protein</fullName>
    </submittedName>
</protein>
<reference evidence="1 2" key="1">
    <citation type="submission" date="2020-01" db="EMBL/GenBank/DDBJ databases">
        <title>Draft genome sequence of Aspergillus udagawae IFM 53868.</title>
        <authorList>
            <person name="Takahashi H."/>
            <person name="Yaguchi T."/>
        </authorList>
    </citation>
    <scope>NUCLEOTIDE SEQUENCE [LARGE SCALE GENOMIC DNA]</scope>
    <source>
        <strain evidence="1 2">IFM 53868</strain>
    </source>
</reference>
<accession>A0ABQ1ACE8</accession>
<gene>
    <name evidence="1" type="ORF">IFM53868_02434</name>
</gene>
<comment type="caution">
    <text evidence="1">The sequence shown here is derived from an EMBL/GenBank/DDBJ whole genome shotgun (WGS) entry which is preliminary data.</text>
</comment>
<name>A0ABQ1ACE8_9EURO</name>